<protein>
    <submittedName>
        <fullName evidence="1">Uncharacterized protein</fullName>
    </submittedName>
</protein>
<dbReference type="AlphaFoldDB" id="A0A484LBR8"/>
<accession>A0A484LBR8</accession>
<reference evidence="1 2" key="1">
    <citation type="submission" date="2018-04" db="EMBL/GenBank/DDBJ databases">
        <authorList>
            <person name="Vogel A."/>
        </authorList>
    </citation>
    <scope>NUCLEOTIDE SEQUENCE [LARGE SCALE GENOMIC DNA]</scope>
</reference>
<dbReference type="Proteomes" id="UP000595140">
    <property type="component" value="Unassembled WGS sequence"/>
</dbReference>
<dbReference type="Pfam" id="PF14223">
    <property type="entry name" value="Retrotran_gag_2"/>
    <property type="match status" value="1"/>
</dbReference>
<organism evidence="1 2">
    <name type="scientific">Cuscuta campestris</name>
    <dbReference type="NCBI Taxonomy" id="132261"/>
    <lineage>
        <taxon>Eukaryota</taxon>
        <taxon>Viridiplantae</taxon>
        <taxon>Streptophyta</taxon>
        <taxon>Embryophyta</taxon>
        <taxon>Tracheophyta</taxon>
        <taxon>Spermatophyta</taxon>
        <taxon>Magnoliopsida</taxon>
        <taxon>eudicotyledons</taxon>
        <taxon>Gunneridae</taxon>
        <taxon>Pentapetalae</taxon>
        <taxon>asterids</taxon>
        <taxon>lamiids</taxon>
        <taxon>Solanales</taxon>
        <taxon>Convolvulaceae</taxon>
        <taxon>Cuscuteae</taxon>
        <taxon>Cuscuta</taxon>
        <taxon>Cuscuta subgen. Grammica</taxon>
        <taxon>Cuscuta sect. Cleistogrammica</taxon>
    </lineage>
</organism>
<dbReference type="OrthoDB" id="8042871at2759"/>
<evidence type="ECO:0000313" key="2">
    <source>
        <dbReference type="Proteomes" id="UP000595140"/>
    </source>
</evidence>
<dbReference type="EMBL" id="OOIL02001249">
    <property type="protein sequence ID" value="VFQ73724.1"/>
    <property type="molecule type" value="Genomic_DNA"/>
</dbReference>
<name>A0A484LBR8_9ASTE</name>
<proteinExistence type="predicted"/>
<gene>
    <name evidence="1" type="ORF">CCAM_LOCUS15500</name>
</gene>
<sequence>MKEASRSLRVSVIGRSSAIWEKLEKLCFEKSLTNKLLLNRRLYRLRMGDDDTLVGHMNVFNRLIDELK</sequence>
<evidence type="ECO:0000313" key="1">
    <source>
        <dbReference type="EMBL" id="VFQ73724.1"/>
    </source>
</evidence>
<keyword evidence="2" id="KW-1185">Reference proteome</keyword>